<keyword evidence="4" id="KW-1133">Transmembrane helix</keyword>
<accession>A0ABD2WQL2</accession>
<keyword evidence="7" id="KW-1185">Reference proteome</keyword>
<dbReference type="PANTHER" id="PTHR48043">
    <property type="entry name" value="EG:EG0003.4 PROTEIN-RELATED"/>
    <property type="match status" value="1"/>
</dbReference>
<keyword evidence="4" id="KW-0812">Transmembrane</keyword>
<dbReference type="InterPro" id="IPR002213">
    <property type="entry name" value="UDP_glucos_trans"/>
</dbReference>
<dbReference type="SUPFAM" id="SSF53756">
    <property type="entry name" value="UDP-Glycosyltransferase/glycogen phosphorylase"/>
    <property type="match status" value="1"/>
</dbReference>
<evidence type="ECO:0000313" key="6">
    <source>
        <dbReference type="EMBL" id="KAL3395401.1"/>
    </source>
</evidence>
<dbReference type="PANTHER" id="PTHR48043:SF145">
    <property type="entry name" value="FI06409P-RELATED"/>
    <property type="match status" value="1"/>
</dbReference>
<proteinExistence type="inferred from homology"/>
<protein>
    <submittedName>
        <fullName evidence="6">Uncharacterized protein</fullName>
    </submittedName>
</protein>
<dbReference type="Pfam" id="PF00201">
    <property type="entry name" value="UDPGT"/>
    <property type="match status" value="1"/>
</dbReference>
<dbReference type="AlphaFoldDB" id="A0ABD2WQL2"/>
<dbReference type="InterPro" id="IPR050271">
    <property type="entry name" value="UDP-glycosyltransferase"/>
</dbReference>
<feature type="transmembrane region" description="Helical" evidence="4">
    <location>
        <begin position="446"/>
        <end position="470"/>
    </location>
</feature>
<comment type="similarity">
    <text evidence="1">Belongs to the UDP-glycosyltransferase family.</text>
</comment>
<feature type="chain" id="PRO_5044876799" evidence="5">
    <location>
        <begin position="19"/>
        <end position="488"/>
    </location>
</feature>
<evidence type="ECO:0000313" key="7">
    <source>
        <dbReference type="Proteomes" id="UP001627154"/>
    </source>
</evidence>
<reference evidence="6 7" key="1">
    <citation type="journal article" date="2024" name="bioRxiv">
        <title>A reference genome for Trichogramma kaykai: A tiny desert-dwelling parasitoid wasp with competing sex-ratio distorters.</title>
        <authorList>
            <person name="Culotta J."/>
            <person name="Lindsey A.R."/>
        </authorList>
    </citation>
    <scope>NUCLEOTIDE SEQUENCE [LARGE SCALE GENOMIC DNA]</scope>
    <source>
        <strain evidence="6 7">KSX58</strain>
    </source>
</reference>
<sequence>MMFFHLVSCALFVHSAVASSMIVPPHSAVVFAFEDVYDLSLLAHTLSDQSGVETTLVIAHDEHDFYEHMIDVDIIRINATFKDNNSKEERALKLCDAVVSDNKLKRRLDNPTFVVFPGMRHDACLLPWIELIPSIPVVWARGFDEEIYAFVKTGMALPLHETGFVQSFIENLNLNYLLFTIQRNYITPAQKIIKSRLPQANIDLDSSYKNVQLVLWGADPVLRMNSAPLTQLVTEIGCHHCRGVQPLPAEDLQKFLVEYRSGSIVVLLDADYDTLVTEIAEKLPSDRQGMAVVWKNKHVSIKNKPKNLAVHKTVDRQDLIGYSRVRLVLSHCSDSEFLEAAFHGTPLICLPRNVDELRNAQRAVELGFAATQRLDTSKSDDLVELIKTIHENTSYREKARLVSTALRDRSNHAMDRLTYWLRYIARHNDEGRNLLLPKKVSTYAEFWQTIVGFLFGVLFTAIATVIFFITQDVSEHQKKKDKKMRHRN</sequence>
<dbReference type="EMBL" id="JBJJXI010000082">
    <property type="protein sequence ID" value="KAL3395401.1"/>
    <property type="molecule type" value="Genomic_DNA"/>
</dbReference>
<evidence type="ECO:0000256" key="1">
    <source>
        <dbReference type="ARBA" id="ARBA00009995"/>
    </source>
</evidence>
<evidence type="ECO:0000256" key="5">
    <source>
        <dbReference type="SAM" id="SignalP"/>
    </source>
</evidence>
<dbReference type="Proteomes" id="UP001627154">
    <property type="component" value="Unassembled WGS sequence"/>
</dbReference>
<keyword evidence="5" id="KW-0732">Signal</keyword>
<gene>
    <name evidence="6" type="ORF">TKK_010510</name>
</gene>
<feature type="signal peptide" evidence="5">
    <location>
        <begin position="1"/>
        <end position="18"/>
    </location>
</feature>
<keyword evidence="2" id="KW-0328">Glycosyltransferase</keyword>
<organism evidence="6 7">
    <name type="scientific">Trichogramma kaykai</name>
    <dbReference type="NCBI Taxonomy" id="54128"/>
    <lineage>
        <taxon>Eukaryota</taxon>
        <taxon>Metazoa</taxon>
        <taxon>Ecdysozoa</taxon>
        <taxon>Arthropoda</taxon>
        <taxon>Hexapoda</taxon>
        <taxon>Insecta</taxon>
        <taxon>Pterygota</taxon>
        <taxon>Neoptera</taxon>
        <taxon>Endopterygota</taxon>
        <taxon>Hymenoptera</taxon>
        <taxon>Apocrita</taxon>
        <taxon>Proctotrupomorpha</taxon>
        <taxon>Chalcidoidea</taxon>
        <taxon>Trichogrammatidae</taxon>
        <taxon>Trichogramma</taxon>
    </lineage>
</organism>
<evidence type="ECO:0000256" key="4">
    <source>
        <dbReference type="SAM" id="Phobius"/>
    </source>
</evidence>
<evidence type="ECO:0000256" key="2">
    <source>
        <dbReference type="ARBA" id="ARBA00022676"/>
    </source>
</evidence>
<dbReference type="GO" id="GO:0016757">
    <property type="term" value="F:glycosyltransferase activity"/>
    <property type="evidence" value="ECO:0007669"/>
    <property type="project" value="UniProtKB-KW"/>
</dbReference>
<keyword evidence="3" id="KW-0808">Transferase</keyword>
<comment type="caution">
    <text evidence="6">The sequence shown here is derived from an EMBL/GenBank/DDBJ whole genome shotgun (WGS) entry which is preliminary data.</text>
</comment>
<evidence type="ECO:0000256" key="3">
    <source>
        <dbReference type="ARBA" id="ARBA00022679"/>
    </source>
</evidence>
<name>A0ABD2WQL2_9HYME</name>
<keyword evidence="4" id="KW-0472">Membrane</keyword>
<dbReference type="Gene3D" id="3.40.50.2000">
    <property type="entry name" value="Glycogen Phosphorylase B"/>
    <property type="match status" value="1"/>
</dbReference>